<keyword evidence="2" id="KW-1185">Reference proteome</keyword>
<gene>
    <name evidence="1" type="ORF">GCM10023082_04520</name>
</gene>
<proteinExistence type="predicted"/>
<dbReference type="Proteomes" id="UP001499884">
    <property type="component" value="Unassembled WGS sequence"/>
</dbReference>
<reference evidence="2" key="1">
    <citation type="journal article" date="2019" name="Int. J. Syst. Evol. Microbiol.">
        <title>The Global Catalogue of Microorganisms (GCM) 10K type strain sequencing project: providing services to taxonomists for standard genome sequencing and annotation.</title>
        <authorList>
            <consortium name="The Broad Institute Genomics Platform"/>
            <consortium name="The Broad Institute Genome Sequencing Center for Infectious Disease"/>
            <person name="Wu L."/>
            <person name="Ma J."/>
        </authorList>
    </citation>
    <scope>NUCLEOTIDE SEQUENCE [LARGE SCALE GENOMIC DNA]</scope>
    <source>
        <strain evidence="2">JCM 30846</strain>
    </source>
</reference>
<sequence length="146" mass="15816">MRPGKGQVWAGDGDVLEVESFDGAYAVVFSRQFRRQQLVNGSHFGRTFQLVYGPEASAQWHQIWVEPAAEVADEQAWIGEIDAALLRGGKGFVVQQDPGPEAGFARGAQGFELKVFGEQVVHDEVLRALASFSPPAVAVADAHHEG</sequence>
<evidence type="ECO:0000313" key="1">
    <source>
        <dbReference type="EMBL" id="GAA3709689.1"/>
    </source>
</evidence>
<accession>A0ABP7DVI5</accession>
<organism evidence="1 2">
    <name type="scientific">Streptomyces tremellae</name>
    <dbReference type="NCBI Taxonomy" id="1124239"/>
    <lineage>
        <taxon>Bacteria</taxon>
        <taxon>Bacillati</taxon>
        <taxon>Actinomycetota</taxon>
        <taxon>Actinomycetes</taxon>
        <taxon>Kitasatosporales</taxon>
        <taxon>Streptomycetaceae</taxon>
        <taxon>Streptomyces</taxon>
    </lineage>
</organism>
<protein>
    <submittedName>
        <fullName evidence="1">Uncharacterized protein</fullName>
    </submittedName>
</protein>
<dbReference type="RefSeq" id="WP_345640332.1">
    <property type="nucleotide sequence ID" value="NZ_BAABEP010000002.1"/>
</dbReference>
<evidence type="ECO:0000313" key="2">
    <source>
        <dbReference type="Proteomes" id="UP001499884"/>
    </source>
</evidence>
<name>A0ABP7DVI5_9ACTN</name>
<comment type="caution">
    <text evidence="1">The sequence shown here is derived from an EMBL/GenBank/DDBJ whole genome shotgun (WGS) entry which is preliminary data.</text>
</comment>
<dbReference type="EMBL" id="BAABEP010000002">
    <property type="protein sequence ID" value="GAA3709689.1"/>
    <property type="molecule type" value="Genomic_DNA"/>
</dbReference>